<dbReference type="AlphaFoldDB" id="A0A179V1U8"/>
<gene>
    <name evidence="1" type="ORF">BDBG_08595</name>
</gene>
<sequence>MQMIMSPVSVCVLCVYIRPNTTSLARYMATSVNSPNDPGGRHKGQTGKLANGVDFPLRLPSRKHSFRALRSHFVSLPLDSRLQFLLWLFEGALLHCISDSSPTSYEAGHVCCWDANQTSWNLAGCAK</sequence>
<dbReference type="OrthoDB" id="4188068at2759"/>
<dbReference type="RefSeq" id="XP_031580866.1">
    <property type="nucleotide sequence ID" value="XM_031723633.1"/>
</dbReference>
<dbReference type="Proteomes" id="UP000002038">
    <property type="component" value="Unassembled WGS sequence"/>
</dbReference>
<organism evidence="1 2">
    <name type="scientific">Blastomyces gilchristii (strain SLH14081)</name>
    <name type="common">Blastomyces dermatitidis</name>
    <dbReference type="NCBI Taxonomy" id="559298"/>
    <lineage>
        <taxon>Eukaryota</taxon>
        <taxon>Fungi</taxon>
        <taxon>Dikarya</taxon>
        <taxon>Ascomycota</taxon>
        <taxon>Pezizomycotina</taxon>
        <taxon>Eurotiomycetes</taxon>
        <taxon>Eurotiomycetidae</taxon>
        <taxon>Onygenales</taxon>
        <taxon>Ajellomycetaceae</taxon>
        <taxon>Blastomyces</taxon>
    </lineage>
</organism>
<dbReference type="RefSeq" id="XP_031580865.1">
    <property type="nucleotide sequence ID" value="XM_031723632.1"/>
</dbReference>
<dbReference type="STRING" id="559298.A0A179V1U8"/>
<dbReference type="VEuPathDB" id="FungiDB:BDBG_08595"/>
<dbReference type="EMBL" id="GG657472">
    <property type="protein sequence ID" value="OAT13378.1"/>
    <property type="molecule type" value="Genomic_DNA"/>
</dbReference>
<accession>A0A179V1U8</accession>
<proteinExistence type="predicted"/>
<dbReference type="RefSeq" id="XP_031580867.1">
    <property type="nucleotide sequence ID" value="XM_031723634.1"/>
</dbReference>
<protein>
    <submittedName>
        <fullName evidence="1">Uncharacterized protein</fullName>
    </submittedName>
</protein>
<dbReference type="EMBL" id="GG657472">
    <property type="protein sequence ID" value="OAT13379.1"/>
    <property type="molecule type" value="Genomic_DNA"/>
</dbReference>
<keyword evidence="2" id="KW-1185">Reference proteome</keyword>
<evidence type="ECO:0000313" key="2">
    <source>
        <dbReference type="Proteomes" id="UP000002038"/>
    </source>
</evidence>
<reference evidence="1" key="1">
    <citation type="submission" date="2009-02" db="EMBL/GenBank/DDBJ databases">
        <title>The Genome Sequence of Blastomyces dermatitidis strain SLH14081.</title>
        <authorList>
            <consortium name="The Broad Institute Genome Sequencing Platform"/>
            <consortium name="Broad Institute Microbial Sequencing Center."/>
            <person name="Champion M."/>
            <person name="Cuomo C."/>
            <person name="Ma L.-J."/>
            <person name="Henn M.R."/>
            <person name="Klein B."/>
            <person name="Goldman B."/>
            <person name="Young S."/>
            <person name="Kodira C.D."/>
            <person name="Zeng Q."/>
            <person name="Koehrsen M."/>
            <person name="Alvarado L."/>
            <person name="Berlin A.M."/>
            <person name="Heiman D.I."/>
            <person name="Hepburn T.A."/>
            <person name="Saif S."/>
            <person name="Shea T.D."/>
            <person name="Shenoy N."/>
            <person name="Sykes S."/>
            <person name="Galagan J."/>
            <person name="Nusbaum C."/>
            <person name="Birren B."/>
        </authorList>
    </citation>
    <scope>NUCLEOTIDE SEQUENCE</scope>
    <source>
        <strain evidence="1">SLH14081</strain>
    </source>
</reference>
<name>A0A179V1U8_BLAGS</name>
<evidence type="ECO:0000313" key="1">
    <source>
        <dbReference type="EMBL" id="OAT13377.1"/>
    </source>
</evidence>
<reference evidence="2" key="2">
    <citation type="journal article" date="2015" name="PLoS Genet.">
        <title>The dynamic genome and transcriptome of the human fungal pathogen Blastomyces and close relative Emmonsia.</title>
        <authorList>
            <person name="Munoz J.F."/>
            <person name="Gauthier G.M."/>
            <person name="Desjardins C.A."/>
            <person name="Gallo J.E."/>
            <person name="Holder J."/>
            <person name="Sullivan T.D."/>
            <person name="Marty A.J."/>
            <person name="Carmen J.C."/>
            <person name="Chen Z."/>
            <person name="Ding L."/>
            <person name="Gujja S."/>
            <person name="Magrini V."/>
            <person name="Misas E."/>
            <person name="Mitreva M."/>
            <person name="Priest M."/>
            <person name="Saif S."/>
            <person name="Whiston E.A."/>
            <person name="Young S."/>
            <person name="Zeng Q."/>
            <person name="Goldman W.E."/>
            <person name="Mardis E.R."/>
            <person name="Taylor J.W."/>
            <person name="McEwen J.G."/>
            <person name="Clay O.K."/>
            <person name="Klein B.S."/>
            <person name="Cuomo C.A."/>
        </authorList>
    </citation>
    <scope>NUCLEOTIDE SEQUENCE [LARGE SCALE GENOMIC DNA]</scope>
    <source>
        <strain evidence="2">SLH14081</strain>
    </source>
</reference>
<dbReference type="KEGG" id="bgh:BDBG_08595"/>
<dbReference type="GeneID" id="8501529"/>
<dbReference type="EMBL" id="GG657472">
    <property type="protein sequence ID" value="OAT13377.1"/>
    <property type="molecule type" value="Genomic_DNA"/>
</dbReference>